<feature type="signal peptide" evidence="1">
    <location>
        <begin position="1"/>
        <end position="22"/>
    </location>
</feature>
<evidence type="ECO:0000256" key="1">
    <source>
        <dbReference type="SAM" id="SignalP"/>
    </source>
</evidence>
<dbReference type="RefSeq" id="WP_262760030.1">
    <property type="nucleotide sequence ID" value="NZ_JAOBZK010000014.1"/>
</dbReference>
<accession>A0ABD4YV34</accession>
<name>A0ABD4YV34_9BURK</name>
<reference evidence="2 3" key="1">
    <citation type="submission" date="2022-09" db="EMBL/GenBank/DDBJ databases">
        <title>Intensive care unit water sources are persistently colonized with multi-drug resistant bacteria and are the site of extensive horizontal gene transfer of antibiotic resistance genes.</title>
        <authorList>
            <person name="Diorio-Toth L."/>
        </authorList>
    </citation>
    <scope>NUCLEOTIDE SEQUENCE [LARGE SCALE GENOMIC DNA]</scope>
    <source>
        <strain evidence="2 3">GD03967</strain>
    </source>
</reference>
<sequence length="234" mass="24959">MKTIPLAFAAAAAALLPTLASAAYTPTEIERAVLEYGIREEHDALLAADWRLLGRVMDYSRVDAQKISDIYAKGPNDKVPPVIDDSFVIKTTIDAAAAKAGVVTFAGTRGATVRAMLPAGTKPADALLLNCTKLAWADGVATFSQCQDWAPIAEKTVATFRADIAAFLQGKPVKKYVAKFVVDYFVVAGDMPDKSGCPDDRKACDQAIRKTDMTSAGYQAVNERLQAAGVQTGR</sequence>
<dbReference type="AlphaFoldDB" id="A0ABD4YV34"/>
<comment type="caution">
    <text evidence="2">The sequence shown here is derived from an EMBL/GenBank/DDBJ whole genome shotgun (WGS) entry which is preliminary data.</text>
</comment>
<evidence type="ECO:0000313" key="2">
    <source>
        <dbReference type="EMBL" id="MDH1178870.1"/>
    </source>
</evidence>
<gene>
    <name evidence="2" type="ORF">N5C72_12350</name>
</gene>
<feature type="chain" id="PRO_5044844130" evidence="1">
    <location>
        <begin position="23"/>
        <end position="234"/>
    </location>
</feature>
<organism evidence="2 3">
    <name type="scientific">Achromobacter mucicolens</name>
    <dbReference type="NCBI Taxonomy" id="1389922"/>
    <lineage>
        <taxon>Bacteria</taxon>
        <taxon>Pseudomonadati</taxon>
        <taxon>Pseudomonadota</taxon>
        <taxon>Betaproteobacteria</taxon>
        <taxon>Burkholderiales</taxon>
        <taxon>Alcaligenaceae</taxon>
        <taxon>Achromobacter</taxon>
    </lineage>
</organism>
<proteinExistence type="predicted"/>
<evidence type="ECO:0000313" key="3">
    <source>
        <dbReference type="Proteomes" id="UP001158644"/>
    </source>
</evidence>
<protein>
    <submittedName>
        <fullName evidence="2">Uncharacterized protein</fullName>
    </submittedName>
</protein>
<dbReference type="Proteomes" id="UP001158644">
    <property type="component" value="Unassembled WGS sequence"/>
</dbReference>
<keyword evidence="1" id="KW-0732">Signal</keyword>
<dbReference type="EMBL" id="JAOBZK010000014">
    <property type="protein sequence ID" value="MDH1178870.1"/>
    <property type="molecule type" value="Genomic_DNA"/>
</dbReference>